<keyword evidence="8" id="KW-1185">Reference proteome</keyword>
<reference evidence="7" key="1">
    <citation type="journal article" date="2020" name="Stud. Mycol.">
        <title>101 Dothideomycetes genomes: a test case for predicting lifestyles and emergence of pathogens.</title>
        <authorList>
            <person name="Haridas S."/>
            <person name="Albert R."/>
            <person name="Binder M."/>
            <person name="Bloem J."/>
            <person name="Labutti K."/>
            <person name="Salamov A."/>
            <person name="Andreopoulos B."/>
            <person name="Baker S."/>
            <person name="Barry K."/>
            <person name="Bills G."/>
            <person name="Bluhm B."/>
            <person name="Cannon C."/>
            <person name="Castanera R."/>
            <person name="Culley D."/>
            <person name="Daum C."/>
            <person name="Ezra D."/>
            <person name="Gonzalez J."/>
            <person name="Henrissat B."/>
            <person name="Kuo A."/>
            <person name="Liang C."/>
            <person name="Lipzen A."/>
            <person name="Lutzoni F."/>
            <person name="Magnuson J."/>
            <person name="Mondo S."/>
            <person name="Nolan M."/>
            <person name="Ohm R."/>
            <person name="Pangilinan J."/>
            <person name="Park H.-J."/>
            <person name="Ramirez L."/>
            <person name="Alfaro M."/>
            <person name="Sun H."/>
            <person name="Tritt A."/>
            <person name="Yoshinaga Y."/>
            <person name="Zwiers L.-H."/>
            <person name="Turgeon B."/>
            <person name="Goodwin S."/>
            <person name="Spatafora J."/>
            <person name="Crous P."/>
            <person name="Grigoriev I."/>
        </authorList>
    </citation>
    <scope>NUCLEOTIDE SEQUENCE</scope>
    <source>
        <strain evidence="7">CBS 121739</strain>
    </source>
</reference>
<sequence>MPSSTPSSHRQKRAFLPSNQTSLDTFFRNAPSSESSSPGQVVSDREGLAPALPASIQSNLLTVGMRVRKSVPEGYKTHKLGFHDVRSTDVRLPDAPSTVSAARPAELQPYCGLLNVGGYGPQERTYSTSGLGSDYIPVDASGVNLQSADPLDFPFSSQESNISSASNLSTDSMPARNPILQPSFSNANANMNTTKRSSKRALQVDDDEDLGLPFPQPQTHSSRAFARPKLGRRRSPRLAQQQSTLHSFNFTPPPNDGVDFEEATFFKADDWKDNDMDTENDI</sequence>
<dbReference type="AlphaFoldDB" id="A0A6A6W207"/>
<dbReference type="EMBL" id="ML996574">
    <property type="protein sequence ID" value="KAF2756958.1"/>
    <property type="molecule type" value="Genomic_DNA"/>
</dbReference>
<evidence type="ECO:0000256" key="2">
    <source>
        <dbReference type="ARBA" id="ARBA00004496"/>
    </source>
</evidence>
<dbReference type="InterPro" id="IPR013900">
    <property type="entry name" value="RNR_inhibitor"/>
</dbReference>
<dbReference type="PANTHER" id="PTHR28081:SF1">
    <property type="entry name" value="DAMAGE-REGULATED IMPORT FACILITATOR 1"/>
    <property type="match status" value="1"/>
</dbReference>
<comment type="subcellular location">
    <subcellularLocation>
        <location evidence="2">Cytoplasm</location>
    </subcellularLocation>
    <subcellularLocation>
        <location evidence="1">Nucleus</location>
    </subcellularLocation>
</comment>
<dbReference type="RefSeq" id="XP_033599409.1">
    <property type="nucleotide sequence ID" value="XM_033745720.1"/>
</dbReference>
<feature type="compositionally biased region" description="Polar residues" evidence="6">
    <location>
        <begin position="238"/>
        <end position="250"/>
    </location>
</feature>
<comment type="similarity">
    <text evidence="3">Belongs to the DIF1/spd1 family.</text>
</comment>
<gene>
    <name evidence="7" type="ORF">EJ05DRAFT_48852</name>
</gene>
<keyword evidence="5" id="KW-0539">Nucleus</keyword>
<organism evidence="7 8">
    <name type="scientific">Pseudovirgaria hyperparasitica</name>
    <dbReference type="NCBI Taxonomy" id="470096"/>
    <lineage>
        <taxon>Eukaryota</taxon>
        <taxon>Fungi</taxon>
        <taxon>Dikarya</taxon>
        <taxon>Ascomycota</taxon>
        <taxon>Pezizomycotina</taxon>
        <taxon>Dothideomycetes</taxon>
        <taxon>Dothideomycetes incertae sedis</taxon>
        <taxon>Acrospermales</taxon>
        <taxon>Acrospermaceae</taxon>
        <taxon>Pseudovirgaria</taxon>
    </lineage>
</organism>
<dbReference type="GO" id="GO:0005634">
    <property type="term" value="C:nucleus"/>
    <property type="evidence" value="ECO:0007669"/>
    <property type="project" value="UniProtKB-SubCell"/>
</dbReference>
<evidence type="ECO:0000256" key="1">
    <source>
        <dbReference type="ARBA" id="ARBA00004123"/>
    </source>
</evidence>
<feature type="compositionally biased region" description="Low complexity" evidence="6">
    <location>
        <begin position="156"/>
        <end position="172"/>
    </location>
</feature>
<proteinExistence type="inferred from homology"/>
<feature type="compositionally biased region" description="Polar residues" evidence="6">
    <location>
        <begin position="180"/>
        <end position="195"/>
    </location>
</feature>
<dbReference type="OrthoDB" id="4072855at2759"/>
<evidence type="ECO:0000256" key="4">
    <source>
        <dbReference type="ARBA" id="ARBA00022490"/>
    </source>
</evidence>
<evidence type="ECO:0000313" key="8">
    <source>
        <dbReference type="Proteomes" id="UP000799437"/>
    </source>
</evidence>
<feature type="region of interest" description="Disordered" evidence="6">
    <location>
        <begin position="156"/>
        <end position="259"/>
    </location>
</feature>
<dbReference type="Pfam" id="PF08591">
    <property type="entry name" value="RNR_inhib"/>
    <property type="match status" value="1"/>
</dbReference>
<protein>
    <submittedName>
        <fullName evidence="7">Uncharacterized protein</fullName>
    </submittedName>
</protein>
<dbReference type="GO" id="GO:0008104">
    <property type="term" value="P:intracellular protein localization"/>
    <property type="evidence" value="ECO:0007669"/>
    <property type="project" value="TreeGrafter"/>
</dbReference>
<dbReference type="GeneID" id="54486774"/>
<dbReference type="PANTHER" id="PTHR28081">
    <property type="entry name" value="DAMAGE-REGULATED IMPORT FACILITATOR 1-RELATED"/>
    <property type="match status" value="1"/>
</dbReference>
<evidence type="ECO:0000256" key="3">
    <source>
        <dbReference type="ARBA" id="ARBA00005459"/>
    </source>
</evidence>
<keyword evidence="4" id="KW-0963">Cytoplasm</keyword>
<name>A0A6A6W207_9PEZI</name>
<evidence type="ECO:0000313" key="7">
    <source>
        <dbReference type="EMBL" id="KAF2756958.1"/>
    </source>
</evidence>
<feature type="region of interest" description="Disordered" evidence="6">
    <location>
        <begin position="1"/>
        <end position="48"/>
    </location>
</feature>
<evidence type="ECO:0000256" key="6">
    <source>
        <dbReference type="SAM" id="MobiDB-lite"/>
    </source>
</evidence>
<dbReference type="Proteomes" id="UP000799437">
    <property type="component" value="Unassembled WGS sequence"/>
</dbReference>
<evidence type="ECO:0000256" key="5">
    <source>
        <dbReference type="ARBA" id="ARBA00023242"/>
    </source>
</evidence>
<dbReference type="GO" id="GO:1990846">
    <property type="term" value="F:ribonucleoside-diphosphate reductase inhibitor activity"/>
    <property type="evidence" value="ECO:0007669"/>
    <property type="project" value="TreeGrafter"/>
</dbReference>
<accession>A0A6A6W207</accession>
<dbReference type="GO" id="GO:0005737">
    <property type="term" value="C:cytoplasm"/>
    <property type="evidence" value="ECO:0007669"/>
    <property type="project" value="UniProtKB-SubCell"/>
</dbReference>